<dbReference type="AlphaFoldDB" id="A0AAE1IG06"/>
<evidence type="ECO:0000313" key="2">
    <source>
        <dbReference type="Proteomes" id="UP001273209"/>
    </source>
</evidence>
<dbReference type="GeneID" id="87918101"/>
<dbReference type="RefSeq" id="XP_062757361.1">
    <property type="nucleotide sequence ID" value="XM_062898196.1"/>
</dbReference>
<sequence length="238" mass="25876">MYSRSSMGIIPQDSAAGPAKPLIFVLTLGDDQTQLTFQESHASFLNELFERATIWHAKTTEKAFTLFTQCSEPHAIFVADGGIAHARCEVISQRLVQYAAGGGIVVFGGVFATSSLESLKKIMKQTWDLPWGIGTYQQSTLSLNSQAVSSTLQSRLPAAYSQTALSIYGMQQREAWYLSTEQTAVEHRVPSPKSIVGFNESPVVFARYGAGHVGYIGDAKPENGTMLAMLAMLGLLME</sequence>
<dbReference type="Proteomes" id="UP001273209">
    <property type="component" value="Unassembled WGS sequence"/>
</dbReference>
<accession>A0AAE1IG06</accession>
<reference evidence="1" key="1">
    <citation type="submission" date="2023-11" db="EMBL/GenBank/DDBJ databases">
        <title>The genome sequences of three competitors of mushroom-forming fungi.</title>
        <authorList>
            <person name="Beijen E."/>
            <person name="Ohm R.A."/>
        </authorList>
    </citation>
    <scope>NUCLEOTIDE SEQUENCE</scope>
    <source>
        <strain evidence="1">CBS 100526</strain>
    </source>
</reference>
<proteinExistence type="predicted"/>
<organism evidence="1 2">
    <name type="scientific">Trichoderma aggressivum f. europaeum</name>
    <dbReference type="NCBI Taxonomy" id="173218"/>
    <lineage>
        <taxon>Eukaryota</taxon>
        <taxon>Fungi</taxon>
        <taxon>Dikarya</taxon>
        <taxon>Ascomycota</taxon>
        <taxon>Pezizomycotina</taxon>
        <taxon>Sordariomycetes</taxon>
        <taxon>Hypocreomycetidae</taxon>
        <taxon>Hypocreales</taxon>
        <taxon>Hypocreaceae</taxon>
        <taxon>Trichoderma</taxon>
    </lineage>
</organism>
<comment type="caution">
    <text evidence="1">The sequence shown here is derived from an EMBL/GenBank/DDBJ whole genome shotgun (WGS) entry which is preliminary data.</text>
</comment>
<dbReference type="EMBL" id="JAWRVG010000011">
    <property type="protein sequence ID" value="KAK4077526.1"/>
    <property type="molecule type" value="Genomic_DNA"/>
</dbReference>
<name>A0AAE1IG06_9HYPO</name>
<keyword evidence="2" id="KW-1185">Reference proteome</keyword>
<evidence type="ECO:0000313" key="1">
    <source>
        <dbReference type="EMBL" id="KAK4077526.1"/>
    </source>
</evidence>
<gene>
    <name evidence="1" type="ORF">Triagg1_3858</name>
</gene>
<protein>
    <submittedName>
        <fullName evidence="1">Uncharacterized protein</fullName>
    </submittedName>
</protein>